<keyword evidence="2" id="KW-1185">Reference proteome</keyword>
<organism evidence="1 2">
    <name type="scientific">Coleofasciculus chthonoplastes PCC 7420</name>
    <dbReference type="NCBI Taxonomy" id="118168"/>
    <lineage>
        <taxon>Bacteria</taxon>
        <taxon>Bacillati</taxon>
        <taxon>Cyanobacteriota</taxon>
        <taxon>Cyanophyceae</taxon>
        <taxon>Coleofasciculales</taxon>
        <taxon>Coleofasciculaceae</taxon>
        <taxon>Coleofasciculus</taxon>
    </lineage>
</organism>
<dbReference type="EMBL" id="DS989878">
    <property type="protein sequence ID" value="EDX70977.1"/>
    <property type="molecule type" value="Genomic_DNA"/>
</dbReference>
<dbReference type="HOGENOM" id="CLU_2952446_0_0_3"/>
<sequence length="59" mass="6557">MVNMETVLALRQVGKTIILGINSLNSFNQILVKQEFGSSSKIRKHYSNCAGLVQYRGIS</sequence>
<name>B4W4H0_9CYAN</name>
<dbReference type="Proteomes" id="UP000003835">
    <property type="component" value="Unassembled WGS sequence"/>
</dbReference>
<evidence type="ECO:0000313" key="1">
    <source>
        <dbReference type="EMBL" id="EDX70977.1"/>
    </source>
</evidence>
<proteinExistence type="predicted"/>
<dbReference type="AlphaFoldDB" id="B4W4H0"/>
<evidence type="ECO:0000313" key="2">
    <source>
        <dbReference type="Proteomes" id="UP000003835"/>
    </source>
</evidence>
<protein>
    <submittedName>
        <fullName evidence="1">Uncharacterized protein</fullName>
    </submittedName>
</protein>
<gene>
    <name evidence="1" type="ORF">MC7420_8228</name>
</gene>
<accession>B4W4H0</accession>
<reference evidence="1 2" key="1">
    <citation type="submission" date="2008-07" db="EMBL/GenBank/DDBJ databases">
        <authorList>
            <person name="Tandeau de Marsac N."/>
            <person name="Ferriera S."/>
            <person name="Johnson J."/>
            <person name="Kravitz S."/>
            <person name="Beeson K."/>
            <person name="Sutton G."/>
            <person name="Rogers Y.-H."/>
            <person name="Friedman R."/>
            <person name="Frazier M."/>
            <person name="Venter J.C."/>
        </authorList>
    </citation>
    <scope>NUCLEOTIDE SEQUENCE [LARGE SCALE GENOMIC DNA]</scope>
    <source>
        <strain evidence="1 2">PCC 7420</strain>
    </source>
</reference>